<keyword evidence="5" id="KW-1185">Reference proteome</keyword>
<feature type="domain" description="LysM" evidence="3">
    <location>
        <begin position="298"/>
        <end position="342"/>
    </location>
</feature>
<accession>A0ABY4BQY1</accession>
<evidence type="ECO:0000259" key="3">
    <source>
        <dbReference type="PROSITE" id="PS51782"/>
    </source>
</evidence>
<dbReference type="Pfam" id="PF01476">
    <property type="entry name" value="LysM"/>
    <property type="match status" value="2"/>
</dbReference>
<dbReference type="InterPro" id="IPR018392">
    <property type="entry name" value="LysM"/>
</dbReference>
<dbReference type="RefSeq" id="WP_243548577.1">
    <property type="nucleotide sequence ID" value="NZ_CP094532.1"/>
</dbReference>
<protein>
    <submittedName>
        <fullName evidence="4">Glucosaminidase domain-containing protein</fullName>
    </submittedName>
</protein>
<dbReference type="PANTHER" id="PTHR33308:SF9">
    <property type="entry name" value="PEPTIDOGLYCAN HYDROLASE FLGJ"/>
    <property type="match status" value="1"/>
</dbReference>
<gene>
    <name evidence="4" type="ORF">MTP09_11960</name>
</gene>
<organism evidence="4 5">
    <name type="scientific">Chryseobacterium suipulveris</name>
    <dbReference type="NCBI Taxonomy" id="2929800"/>
    <lineage>
        <taxon>Bacteria</taxon>
        <taxon>Pseudomonadati</taxon>
        <taxon>Bacteroidota</taxon>
        <taxon>Flavobacteriia</taxon>
        <taxon>Flavobacteriales</taxon>
        <taxon>Weeksellaceae</taxon>
        <taxon>Chryseobacterium group</taxon>
        <taxon>Chryseobacterium</taxon>
    </lineage>
</organism>
<dbReference type="SMART" id="SM00047">
    <property type="entry name" value="LYZ2"/>
    <property type="match status" value="1"/>
</dbReference>
<dbReference type="InterPro" id="IPR051056">
    <property type="entry name" value="Glycosyl_Hydrolase_73"/>
</dbReference>
<dbReference type="EMBL" id="CP094532">
    <property type="protein sequence ID" value="UOE40607.1"/>
    <property type="molecule type" value="Genomic_DNA"/>
</dbReference>
<evidence type="ECO:0000313" key="4">
    <source>
        <dbReference type="EMBL" id="UOE40607.1"/>
    </source>
</evidence>
<dbReference type="PROSITE" id="PS51782">
    <property type="entry name" value="LYSM"/>
    <property type="match status" value="1"/>
</dbReference>
<dbReference type="InterPro" id="IPR002901">
    <property type="entry name" value="MGlyc_endo_b_GlcNAc-like_dom"/>
</dbReference>
<evidence type="ECO:0000313" key="5">
    <source>
        <dbReference type="Proteomes" id="UP000831460"/>
    </source>
</evidence>
<dbReference type="Proteomes" id="UP000831460">
    <property type="component" value="Chromosome"/>
</dbReference>
<dbReference type="Pfam" id="PF01832">
    <property type="entry name" value="Glucosaminidase"/>
    <property type="match status" value="1"/>
</dbReference>
<sequence>MRKIFFAFTVFFLSKTYSQSWKNDDQYVQKFAAYAVEEMEKYKIPASITLAQGILETGGGQSRLAIQGNNHFGIKCKEDWTGKTMAHTDDAPNECFRVYDDPRDSYEDHSKFLAYRKYYVNLFKLDIKDYKGWAHGLKKAGYATNPRYAYILIDKIEKLKLYEFDNTNSKEVHYAILKLYPDLRNDQVFMAKLEQNKANTKPVTVTVPYEQTSYAKQKEKVEKIVSKTELLNSILIKSHPNENRKFIIVPDDMDLASLSKKFGISQSRLLRWNELDSDHVRKNDILFLESKSSTGNIATYKSQAGESMHYISQKFGIKLKKLYSKNRMDFGQQPKPGQLIYLQEKKPRG</sequence>
<dbReference type="Gene3D" id="1.10.530.10">
    <property type="match status" value="1"/>
</dbReference>
<feature type="region of interest" description="Disordered" evidence="2">
    <location>
        <begin position="330"/>
        <end position="349"/>
    </location>
</feature>
<evidence type="ECO:0000256" key="2">
    <source>
        <dbReference type="SAM" id="MobiDB-lite"/>
    </source>
</evidence>
<keyword evidence="1" id="KW-0378">Hydrolase</keyword>
<name>A0ABY4BQY1_9FLAO</name>
<evidence type="ECO:0000256" key="1">
    <source>
        <dbReference type="ARBA" id="ARBA00022801"/>
    </source>
</evidence>
<reference evidence="4 5" key="1">
    <citation type="submission" date="2022-03" db="EMBL/GenBank/DDBJ databases">
        <title>Chryseobacterium sp. isolated from particulate matters in swine house.</title>
        <authorList>
            <person name="Won M."/>
            <person name="Kim S.-J."/>
            <person name="Kwon S.-W."/>
        </authorList>
    </citation>
    <scope>NUCLEOTIDE SEQUENCE [LARGE SCALE GENOMIC DNA]</scope>
    <source>
        <strain evidence="4 5">SC2-2</strain>
    </source>
</reference>
<proteinExistence type="predicted"/>
<dbReference type="PANTHER" id="PTHR33308">
    <property type="entry name" value="PEPTIDOGLYCAN HYDROLASE FLGJ"/>
    <property type="match status" value="1"/>
</dbReference>